<dbReference type="PROSITE" id="PS01224">
    <property type="entry name" value="ARGC"/>
    <property type="match status" value="1"/>
</dbReference>
<dbReference type="SMART" id="SM00859">
    <property type="entry name" value="Semialdhyde_dh"/>
    <property type="match status" value="1"/>
</dbReference>
<evidence type="ECO:0000256" key="4">
    <source>
        <dbReference type="ARBA" id="ARBA00023002"/>
    </source>
</evidence>
<dbReference type="InterPro" id="IPR023013">
    <property type="entry name" value="AGPR_AS"/>
</dbReference>
<dbReference type="Pfam" id="PF01118">
    <property type="entry name" value="Semialdhyde_dh"/>
    <property type="match status" value="1"/>
</dbReference>
<reference evidence="8" key="1">
    <citation type="submission" date="2020-12" db="EMBL/GenBank/DDBJ databases">
        <title>Taurinivorans muris gen. nov., sp. nov., fundamental and realized metabolic niche of a ubiquitous sulfidogenic bacterium in the murine intestine.</title>
        <authorList>
            <person name="Ye H."/>
            <person name="Hanson B.T."/>
            <person name="Loy A."/>
        </authorList>
    </citation>
    <scope>NUCLEOTIDE SEQUENCE</scope>
    <source>
        <strain evidence="8">LT0009</strain>
    </source>
</reference>
<comment type="pathway">
    <text evidence="5">Amino-acid biosynthesis; L-arginine biosynthesis; N(2)-acetyl-L-ornithine from L-glutamate: step 3/4.</text>
</comment>
<dbReference type="EC" id="1.2.1.38" evidence="5"/>
<evidence type="ECO:0000313" key="8">
    <source>
        <dbReference type="EMBL" id="UWX06652.1"/>
    </source>
</evidence>
<keyword evidence="2 5" id="KW-0028">Amino-acid biosynthesis</keyword>
<dbReference type="SUPFAM" id="SSF55347">
    <property type="entry name" value="Glyceraldehyde-3-phosphate dehydrogenase-like, C-terminal domain"/>
    <property type="match status" value="1"/>
</dbReference>
<dbReference type="NCBIfam" id="TIGR01850">
    <property type="entry name" value="argC"/>
    <property type="match status" value="1"/>
</dbReference>
<evidence type="ECO:0000256" key="5">
    <source>
        <dbReference type="HAMAP-Rule" id="MF_00150"/>
    </source>
</evidence>
<organism evidence="8 9">
    <name type="scientific">Taurinivorans muris</name>
    <dbReference type="NCBI Taxonomy" id="2787751"/>
    <lineage>
        <taxon>Bacteria</taxon>
        <taxon>Pseudomonadati</taxon>
        <taxon>Thermodesulfobacteriota</taxon>
        <taxon>Desulfovibrionia</taxon>
        <taxon>Desulfovibrionales</taxon>
        <taxon>Desulfovibrionaceae</taxon>
        <taxon>Taurinivorans</taxon>
    </lineage>
</organism>
<comment type="similarity">
    <text evidence="5">Belongs to the NAGSA dehydrogenase family. Type 1 subfamily.</text>
</comment>
<protein>
    <recommendedName>
        <fullName evidence="5">N-acetyl-gamma-glutamyl-phosphate reductase</fullName>
        <shortName evidence="5">AGPR</shortName>
        <ecNumber evidence="5">1.2.1.38</ecNumber>
    </recommendedName>
    <alternativeName>
        <fullName evidence="5">N-acetyl-glutamate semialdehyde dehydrogenase</fullName>
        <shortName evidence="5">NAGSA dehydrogenase</shortName>
    </alternativeName>
</protein>
<gene>
    <name evidence="5" type="primary">argC</name>
    <name evidence="8" type="ORF">JBF11_04925</name>
</gene>
<evidence type="ECO:0000256" key="2">
    <source>
        <dbReference type="ARBA" id="ARBA00022605"/>
    </source>
</evidence>
<feature type="domain" description="Semialdehyde dehydrogenase NAD-binding" evidence="7">
    <location>
        <begin position="3"/>
        <end position="150"/>
    </location>
</feature>
<dbReference type="HAMAP" id="MF_00150">
    <property type="entry name" value="ArgC_type1"/>
    <property type="match status" value="1"/>
</dbReference>
<dbReference type="GO" id="GO:0003942">
    <property type="term" value="F:N-acetyl-gamma-glutamyl-phosphate reductase activity"/>
    <property type="evidence" value="ECO:0007669"/>
    <property type="project" value="UniProtKB-EC"/>
</dbReference>
<dbReference type="Proteomes" id="UP001058120">
    <property type="component" value="Chromosome"/>
</dbReference>
<comment type="catalytic activity">
    <reaction evidence="5">
        <text>N-acetyl-L-glutamate 5-semialdehyde + phosphate + NADP(+) = N-acetyl-L-glutamyl 5-phosphate + NADPH + H(+)</text>
        <dbReference type="Rhea" id="RHEA:21588"/>
        <dbReference type="ChEBI" id="CHEBI:15378"/>
        <dbReference type="ChEBI" id="CHEBI:29123"/>
        <dbReference type="ChEBI" id="CHEBI:43474"/>
        <dbReference type="ChEBI" id="CHEBI:57783"/>
        <dbReference type="ChEBI" id="CHEBI:57936"/>
        <dbReference type="ChEBI" id="CHEBI:58349"/>
        <dbReference type="EC" id="1.2.1.38"/>
    </reaction>
</comment>
<keyword evidence="1 5" id="KW-0055">Arginine biosynthesis</keyword>
<comment type="function">
    <text evidence="5">Catalyzes the NADPH-dependent reduction of N-acetyl-5-glutamyl phosphate to yield N-acetyl-L-glutamate 5-semialdehyde.</text>
</comment>
<dbReference type="InterPro" id="IPR036291">
    <property type="entry name" value="NAD(P)-bd_dom_sf"/>
</dbReference>
<evidence type="ECO:0000259" key="7">
    <source>
        <dbReference type="SMART" id="SM00859"/>
    </source>
</evidence>
<dbReference type="InterPro" id="IPR000706">
    <property type="entry name" value="AGPR_type-1"/>
</dbReference>
<comment type="subcellular location">
    <subcellularLocation>
        <location evidence="5">Cytoplasm</location>
    </subcellularLocation>
</comment>
<dbReference type="Gene3D" id="3.40.50.720">
    <property type="entry name" value="NAD(P)-binding Rossmann-like Domain"/>
    <property type="match status" value="1"/>
</dbReference>
<keyword evidence="4 5" id="KW-0560">Oxidoreductase</keyword>
<proteinExistence type="inferred from homology"/>
<evidence type="ECO:0000313" key="9">
    <source>
        <dbReference type="Proteomes" id="UP001058120"/>
    </source>
</evidence>
<dbReference type="RefSeq" id="WP_334316263.1">
    <property type="nucleotide sequence ID" value="NZ_CP065938.1"/>
</dbReference>
<evidence type="ECO:0000256" key="6">
    <source>
        <dbReference type="PROSITE-ProRule" id="PRU10010"/>
    </source>
</evidence>
<dbReference type="Gene3D" id="3.30.360.10">
    <property type="entry name" value="Dihydrodipicolinate Reductase, domain 2"/>
    <property type="match status" value="1"/>
</dbReference>
<evidence type="ECO:0000256" key="1">
    <source>
        <dbReference type="ARBA" id="ARBA00022571"/>
    </source>
</evidence>
<keyword evidence="5" id="KW-0963">Cytoplasm</keyword>
<keyword evidence="9" id="KW-1185">Reference proteome</keyword>
<name>A0ABY5Y4P1_9BACT</name>
<dbReference type="InterPro" id="IPR000534">
    <property type="entry name" value="Semialdehyde_DH_NAD-bd"/>
</dbReference>
<accession>A0ABY5Y4P1</accession>
<dbReference type="PANTHER" id="PTHR32338">
    <property type="entry name" value="N-ACETYL-GAMMA-GLUTAMYL-PHOSPHATE REDUCTASE, CHLOROPLASTIC-RELATED-RELATED"/>
    <property type="match status" value="1"/>
</dbReference>
<dbReference type="CDD" id="cd17895">
    <property type="entry name" value="AGPR_1_N"/>
    <property type="match status" value="1"/>
</dbReference>
<sequence length="354" mass="38623">MYKAGLIGVTGYTGMELARILATHPQIELTHATSRQESGKKIEDLYPFLRSYKIGSVCISDYDAQELAKECDIIFLAVPHGTAMQSAGEIFSIAKTLNKTIKIIDLSADFRIKNPETYEAWYQIKHTEQDLLTRAVYGLFDIYADSIKNADLIANPGCYPTASILGLYPALKNALIQNDIVIDAKSGTSGAGRKAQASSLFCEVYDNFRPYSIGGKHRHTPEIEQELSAIAKKEIFVSFNPHLLPIERGILNTIYAPLAKAISAEKIHALYAGEYENSPFVRVLPSGQLPETRNVRGSLFCDIAISVDTRTNKLIIASAIDNLARGASMQAVANANLCLGLPLATGINNAPLCP</sequence>
<keyword evidence="3 5" id="KW-0521">NADP</keyword>
<dbReference type="PANTHER" id="PTHR32338:SF10">
    <property type="entry name" value="N-ACETYL-GAMMA-GLUTAMYL-PHOSPHATE REDUCTASE, CHLOROPLASTIC-RELATED"/>
    <property type="match status" value="1"/>
</dbReference>
<dbReference type="CDD" id="cd23934">
    <property type="entry name" value="AGPR_1_C"/>
    <property type="match status" value="1"/>
</dbReference>
<dbReference type="SUPFAM" id="SSF51735">
    <property type="entry name" value="NAD(P)-binding Rossmann-fold domains"/>
    <property type="match status" value="1"/>
</dbReference>
<dbReference type="Pfam" id="PF22698">
    <property type="entry name" value="Semialdhyde_dhC_1"/>
    <property type="match status" value="1"/>
</dbReference>
<dbReference type="EMBL" id="CP065938">
    <property type="protein sequence ID" value="UWX06652.1"/>
    <property type="molecule type" value="Genomic_DNA"/>
</dbReference>
<feature type="active site" evidence="5 6">
    <location>
        <position position="158"/>
    </location>
</feature>
<dbReference type="InterPro" id="IPR050085">
    <property type="entry name" value="AGPR"/>
</dbReference>
<dbReference type="InterPro" id="IPR058924">
    <property type="entry name" value="AGPR_dimerisation_dom"/>
</dbReference>
<evidence type="ECO:0000256" key="3">
    <source>
        <dbReference type="ARBA" id="ARBA00022857"/>
    </source>
</evidence>